<dbReference type="AlphaFoldDB" id="A0A4S8K1Q9"/>
<comment type="caution">
    <text evidence="1">The sequence shown here is derived from an EMBL/GenBank/DDBJ whole genome shotgun (WGS) entry which is preliminary data.</text>
</comment>
<name>A0A4S8K1Q9_MUSBA</name>
<organism evidence="1 2">
    <name type="scientific">Musa balbisiana</name>
    <name type="common">Banana</name>
    <dbReference type="NCBI Taxonomy" id="52838"/>
    <lineage>
        <taxon>Eukaryota</taxon>
        <taxon>Viridiplantae</taxon>
        <taxon>Streptophyta</taxon>
        <taxon>Embryophyta</taxon>
        <taxon>Tracheophyta</taxon>
        <taxon>Spermatophyta</taxon>
        <taxon>Magnoliopsida</taxon>
        <taxon>Liliopsida</taxon>
        <taxon>Zingiberales</taxon>
        <taxon>Musaceae</taxon>
        <taxon>Musa</taxon>
    </lineage>
</organism>
<evidence type="ECO:0000313" key="2">
    <source>
        <dbReference type="Proteomes" id="UP000317650"/>
    </source>
</evidence>
<protein>
    <submittedName>
        <fullName evidence="1">Uncharacterized protein</fullName>
    </submittedName>
</protein>
<sequence>MGRTSTLVLITAAAAAIDEIGFALLRWFLVSRVEVSSDSEESHGFSGKSLRGRGDGGWIGLRLRRCQIVTLANARTTFLHNNTQSDLRLLDNDESFIFINIFLGES</sequence>
<dbReference type="Proteomes" id="UP000317650">
    <property type="component" value="Chromosome 8"/>
</dbReference>
<reference evidence="1 2" key="1">
    <citation type="journal article" date="2019" name="Nat. Plants">
        <title>Genome sequencing of Musa balbisiana reveals subgenome evolution and function divergence in polyploid bananas.</title>
        <authorList>
            <person name="Yao X."/>
        </authorList>
    </citation>
    <scope>NUCLEOTIDE SEQUENCE [LARGE SCALE GENOMIC DNA]</scope>
    <source>
        <strain evidence="2">cv. DH-PKW</strain>
        <tissue evidence="1">Leaves</tissue>
    </source>
</reference>
<proteinExistence type="predicted"/>
<gene>
    <name evidence="1" type="ORF">C4D60_Mb08t05820</name>
</gene>
<keyword evidence="2" id="KW-1185">Reference proteome</keyword>
<accession>A0A4S8K1Q9</accession>
<dbReference type="EMBL" id="PYDT01000002">
    <property type="protein sequence ID" value="THU68623.1"/>
    <property type="molecule type" value="Genomic_DNA"/>
</dbReference>
<evidence type="ECO:0000313" key="1">
    <source>
        <dbReference type="EMBL" id="THU68623.1"/>
    </source>
</evidence>